<keyword evidence="7" id="KW-0732">Signal</keyword>
<dbReference type="PANTHER" id="PTHR11003:SF291">
    <property type="entry name" value="IP11374P"/>
    <property type="match status" value="1"/>
</dbReference>
<dbReference type="PROSITE" id="PS00018">
    <property type="entry name" value="EF_HAND_1"/>
    <property type="match status" value="1"/>
</dbReference>
<dbReference type="GO" id="GO:0005509">
    <property type="term" value="F:calcium ion binding"/>
    <property type="evidence" value="ECO:0007669"/>
    <property type="project" value="InterPro"/>
</dbReference>
<reference evidence="9 10" key="1">
    <citation type="submission" date="2019-01" db="EMBL/GenBank/DDBJ databases">
        <authorList>
            <person name="Ferrante I. M."/>
        </authorList>
    </citation>
    <scope>NUCLEOTIDE SEQUENCE [LARGE SCALE GENOMIC DNA]</scope>
    <source>
        <strain evidence="9 10">B856</strain>
    </source>
</reference>
<dbReference type="OrthoDB" id="43021at2759"/>
<gene>
    <name evidence="9" type="ORF">PSNMU_V1.4_AUG-EV-PASAV3_0024940</name>
</gene>
<keyword evidence="4 6" id="KW-1133">Transmembrane helix</keyword>
<dbReference type="SUPFAM" id="SSF47473">
    <property type="entry name" value="EF-hand"/>
    <property type="match status" value="1"/>
</dbReference>
<protein>
    <recommendedName>
        <fullName evidence="8">EF-hand domain-containing protein</fullName>
    </recommendedName>
</protein>
<dbReference type="Gene3D" id="1.10.287.70">
    <property type="match status" value="2"/>
</dbReference>
<keyword evidence="3" id="KW-0106">Calcium</keyword>
<evidence type="ECO:0000256" key="7">
    <source>
        <dbReference type="SAM" id="SignalP"/>
    </source>
</evidence>
<feature type="transmembrane region" description="Helical" evidence="6">
    <location>
        <begin position="421"/>
        <end position="442"/>
    </location>
</feature>
<feature type="domain" description="EF-hand" evidence="8">
    <location>
        <begin position="240"/>
        <end position="275"/>
    </location>
</feature>
<organism evidence="9 10">
    <name type="scientific">Pseudo-nitzschia multistriata</name>
    <dbReference type="NCBI Taxonomy" id="183589"/>
    <lineage>
        <taxon>Eukaryota</taxon>
        <taxon>Sar</taxon>
        <taxon>Stramenopiles</taxon>
        <taxon>Ochrophyta</taxon>
        <taxon>Bacillariophyta</taxon>
        <taxon>Bacillariophyceae</taxon>
        <taxon>Bacillariophycidae</taxon>
        <taxon>Bacillariales</taxon>
        <taxon>Bacillariaceae</taxon>
        <taxon>Pseudo-nitzschia</taxon>
    </lineage>
</organism>
<evidence type="ECO:0000256" key="3">
    <source>
        <dbReference type="ARBA" id="ARBA00022837"/>
    </source>
</evidence>
<sequence>MKRSTLISLSLVFFVVADATTIQPKKMTTRPTLVEVATTKSPTKNRVSIVSCRRATSLVRVLPLRGGDGSRDATLFKKSWKIVSTPWKYAVEKVTPQTSNIRVSHGTNVDENRVAEQGAEITSESLSTTSKSSHYSPLQMYASCMGIVTLWMMTGTLFYSFVNDWPIPQSFFYAVDAGMSIGFCTDVVETKLVSKSFTIIFIVLGASVVGGALALFMQDLVEGVIDRERKNNSSILTKGYELMIEKETFQKFDADNSGTLSRSEFSKLLRATSSNVKISEDDIDVLWTKFDGIEDGAIRFEEFVGTSRCINELIASLNDKTTAFHQDELGGGKQSTATTLLGSILSRTSSVPSRLKAIWQSENRIYGVFIAWVLLGIIFGMIDQHWDPITSTHFAISALATGGLTGPAVNSDGILPARPSIFCGCYCLFGIPLMAITFGHFAQRLVANHVAAMEEWGLTRPMTATDYKIARQYLTREITTSPPLKWIRKHGRQQQQSSLFPSSSGKPSSGLRLSDFVVLQLLRQGKISVRTLDILRNEFDLLDKDGTGLLTLEEATTWSTDGREEKPMVGPL</sequence>
<dbReference type="GO" id="GO:0030322">
    <property type="term" value="P:stabilization of membrane potential"/>
    <property type="evidence" value="ECO:0007669"/>
    <property type="project" value="TreeGrafter"/>
</dbReference>
<dbReference type="InterPro" id="IPR018247">
    <property type="entry name" value="EF_Hand_1_Ca_BS"/>
</dbReference>
<evidence type="ECO:0000313" key="10">
    <source>
        <dbReference type="Proteomes" id="UP000291116"/>
    </source>
</evidence>
<dbReference type="PROSITE" id="PS50222">
    <property type="entry name" value="EF_HAND_2"/>
    <property type="match status" value="2"/>
</dbReference>
<dbReference type="Gene3D" id="1.10.238.10">
    <property type="entry name" value="EF-hand"/>
    <property type="match status" value="1"/>
</dbReference>
<feature type="transmembrane region" description="Helical" evidence="6">
    <location>
        <begin position="200"/>
        <end position="221"/>
    </location>
</feature>
<feature type="domain" description="EF-hand" evidence="8">
    <location>
        <begin position="530"/>
        <end position="565"/>
    </location>
</feature>
<dbReference type="GO" id="GO:0005886">
    <property type="term" value="C:plasma membrane"/>
    <property type="evidence" value="ECO:0007669"/>
    <property type="project" value="TreeGrafter"/>
</dbReference>
<proteinExistence type="predicted"/>
<dbReference type="EMBL" id="CAACVS010000068">
    <property type="protein sequence ID" value="VEU35748.1"/>
    <property type="molecule type" value="Genomic_DNA"/>
</dbReference>
<comment type="subcellular location">
    <subcellularLocation>
        <location evidence="1">Membrane</location>
        <topology evidence="1">Multi-pass membrane protein</topology>
    </subcellularLocation>
</comment>
<dbReference type="CDD" id="cd00051">
    <property type="entry name" value="EFh"/>
    <property type="match status" value="1"/>
</dbReference>
<dbReference type="InterPro" id="IPR002048">
    <property type="entry name" value="EF_hand_dom"/>
</dbReference>
<keyword evidence="10" id="KW-1185">Reference proteome</keyword>
<feature type="transmembrane region" description="Helical" evidence="6">
    <location>
        <begin position="364"/>
        <end position="382"/>
    </location>
</feature>
<dbReference type="AlphaFoldDB" id="A0A448Z132"/>
<feature type="transmembrane region" description="Helical" evidence="6">
    <location>
        <begin position="140"/>
        <end position="159"/>
    </location>
</feature>
<dbReference type="PANTHER" id="PTHR11003">
    <property type="entry name" value="POTASSIUM CHANNEL, SUBFAMILY K"/>
    <property type="match status" value="1"/>
</dbReference>
<keyword evidence="2 6" id="KW-0812">Transmembrane</keyword>
<accession>A0A448Z132</accession>
<feature type="chain" id="PRO_5019065083" description="EF-hand domain-containing protein" evidence="7">
    <location>
        <begin position="20"/>
        <end position="572"/>
    </location>
</feature>
<evidence type="ECO:0000256" key="2">
    <source>
        <dbReference type="ARBA" id="ARBA00022692"/>
    </source>
</evidence>
<evidence type="ECO:0000256" key="1">
    <source>
        <dbReference type="ARBA" id="ARBA00004141"/>
    </source>
</evidence>
<keyword evidence="5 6" id="KW-0472">Membrane</keyword>
<evidence type="ECO:0000256" key="5">
    <source>
        <dbReference type="ARBA" id="ARBA00023136"/>
    </source>
</evidence>
<dbReference type="GO" id="GO:0015271">
    <property type="term" value="F:outward rectifier potassium channel activity"/>
    <property type="evidence" value="ECO:0007669"/>
    <property type="project" value="TreeGrafter"/>
</dbReference>
<dbReference type="SUPFAM" id="SSF81324">
    <property type="entry name" value="Voltage-gated potassium channels"/>
    <property type="match status" value="1"/>
</dbReference>
<name>A0A448Z132_9STRA</name>
<evidence type="ECO:0000256" key="6">
    <source>
        <dbReference type="SAM" id="Phobius"/>
    </source>
</evidence>
<feature type="signal peptide" evidence="7">
    <location>
        <begin position="1"/>
        <end position="19"/>
    </location>
</feature>
<dbReference type="InterPro" id="IPR003280">
    <property type="entry name" value="2pore_dom_K_chnl"/>
</dbReference>
<evidence type="ECO:0000313" key="9">
    <source>
        <dbReference type="EMBL" id="VEU35748.1"/>
    </source>
</evidence>
<dbReference type="Proteomes" id="UP000291116">
    <property type="component" value="Unassembled WGS sequence"/>
</dbReference>
<dbReference type="GO" id="GO:0022841">
    <property type="term" value="F:potassium ion leak channel activity"/>
    <property type="evidence" value="ECO:0007669"/>
    <property type="project" value="TreeGrafter"/>
</dbReference>
<evidence type="ECO:0000256" key="4">
    <source>
        <dbReference type="ARBA" id="ARBA00022989"/>
    </source>
</evidence>
<evidence type="ECO:0000259" key="8">
    <source>
        <dbReference type="PROSITE" id="PS50222"/>
    </source>
</evidence>
<dbReference type="SMART" id="SM00054">
    <property type="entry name" value="EFh"/>
    <property type="match status" value="3"/>
</dbReference>
<dbReference type="Pfam" id="PF13499">
    <property type="entry name" value="EF-hand_7"/>
    <property type="match status" value="1"/>
</dbReference>
<dbReference type="InterPro" id="IPR011992">
    <property type="entry name" value="EF-hand-dom_pair"/>
</dbReference>